<evidence type="ECO:0008006" key="3">
    <source>
        <dbReference type="Google" id="ProtNLM"/>
    </source>
</evidence>
<dbReference type="Proteomes" id="UP000076502">
    <property type="component" value="Unassembled WGS sequence"/>
</dbReference>
<reference evidence="1 2" key="1">
    <citation type="submission" date="2015-07" db="EMBL/GenBank/DDBJ databases">
        <title>The genome of Dufourea novaeangliae.</title>
        <authorList>
            <person name="Pan H."/>
            <person name="Kapheim K."/>
        </authorList>
    </citation>
    <scope>NUCLEOTIDE SEQUENCE [LARGE SCALE GENOMIC DNA]</scope>
    <source>
        <strain evidence="1">0120121106</strain>
        <tissue evidence="1">Whole body</tissue>
    </source>
</reference>
<name>A0A154PHY5_DUFNO</name>
<dbReference type="STRING" id="178035.A0A154PHY5"/>
<evidence type="ECO:0000313" key="2">
    <source>
        <dbReference type="Proteomes" id="UP000076502"/>
    </source>
</evidence>
<gene>
    <name evidence="1" type="ORF">WN55_01822</name>
</gene>
<accession>A0A154PHY5</accession>
<proteinExistence type="predicted"/>
<dbReference type="GO" id="GO:0003676">
    <property type="term" value="F:nucleic acid binding"/>
    <property type="evidence" value="ECO:0007669"/>
    <property type="project" value="InterPro"/>
</dbReference>
<dbReference type="PANTHER" id="PTHR47326:SF1">
    <property type="entry name" value="HTH PSQ-TYPE DOMAIN-CONTAINING PROTEIN"/>
    <property type="match status" value="1"/>
</dbReference>
<dbReference type="EMBL" id="KQ434898">
    <property type="protein sequence ID" value="KZC10810.1"/>
    <property type="molecule type" value="Genomic_DNA"/>
</dbReference>
<evidence type="ECO:0000313" key="1">
    <source>
        <dbReference type="EMBL" id="KZC10810.1"/>
    </source>
</evidence>
<dbReference type="PANTHER" id="PTHR47326">
    <property type="entry name" value="TRANSPOSABLE ELEMENT TC3 TRANSPOSASE-LIKE PROTEIN"/>
    <property type="match status" value="1"/>
</dbReference>
<dbReference type="InterPro" id="IPR036397">
    <property type="entry name" value="RNaseH_sf"/>
</dbReference>
<protein>
    <recommendedName>
        <fullName evidence="3">Transposable element Tc3 transposase</fullName>
    </recommendedName>
</protein>
<dbReference type="AlphaFoldDB" id="A0A154PHY5"/>
<sequence>MWFQQDGGTSHIANATIDIRHERFQGMVISRGGDVNWPPRSCDLTRLHFFLWGFLKSQVYANKPQSTDALKVNITQAIAEIQLNLCGKVIENWISRIRATV</sequence>
<dbReference type="Gene3D" id="3.30.420.10">
    <property type="entry name" value="Ribonuclease H-like superfamily/Ribonuclease H"/>
    <property type="match status" value="1"/>
</dbReference>
<organism evidence="1 2">
    <name type="scientific">Dufourea novaeangliae</name>
    <name type="common">Sweat bee</name>
    <dbReference type="NCBI Taxonomy" id="178035"/>
    <lineage>
        <taxon>Eukaryota</taxon>
        <taxon>Metazoa</taxon>
        <taxon>Ecdysozoa</taxon>
        <taxon>Arthropoda</taxon>
        <taxon>Hexapoda</taxon>
        <taxon>Insecta</taxon>
        <taxon>Pterygota</taxon>
        <taxon>Neoptera</taxon>
        <taxon>Endopterygota</taxon>
        <taxon>Hymenoptera</taxon>
        <taxon>Apocrita</taxon>
        <taxon>Aculeata</taxon>
        <taxon>Apoidea</taxon>
        <taxon>Anthophila</taxon>
        <taxon>Halictidae</taxon>
        <taxon>Rophitinae</taxon>
        <taxon>Dufourea</taxon>
    </lineage>
</organism>
<keyword evidence="2" id="KW-1185">Reference proteome</keyword>